<organism evidence="1">
    <name type="scientific">Oryza barthii</name>
    <dbReference type="NCBI Taxonomy" id="65489"/>
    <lineage>
        <taxon>Eukaryota</taxon>
        <taxon>Viridiplantae</taxon>
        <taxon>Streptophyta</taxon>
        <taxon>Embryophyta</taxon>
        <taxon>Tracheophyta</taxon>
        <taxon>Spermatophyta</taxon>
        <taxon>Magnoliopsida</taxon>
        <taxon>Liliopsida</taxon>
        <taxon>Poales</taxon>
        <taxon>Poaceae</taxon>
        <taxon>BOP clade</taxon>
        <taxon>Oryzoideae</taxon>
        <taxon>Oryzeae</taxon>
        <taxon>Oryzinae</taxon>
        <taxon>Oryza</taxon>
    </lineage>
</organism>
<dbReference type="HOGENOM" id="CLU_2907626_0_0_1"/>
<evidence type="ECO:0000313" key="1">
    <source>
        <dbReference type="EnsemblPlants" id="OBART02G19530.1"/>
    </source>
</evidence>
<reference evidence="1" key="1">
    <citation type="journal article" date="2009" name="Rice">
        <title>De Novo Next Generation Sequencing of Plant Genomes.</title>
        <authorList>
            <person name="Rounsley S."/>
            <person name="Marri P.R."/>
            <person name="Yu Y."/>
            <person name="He R."/>
            <person name="Sisneros N."/>
            <person name="Goicoechea J.L."/>
            <person name="Lee S.J."/>
            <person name="Angelova A."/>
            <person name="Kudrna D."/>
            <person name="Luo M."/>
            <person name="Affourtit J."/>
            <person name="Desany B."/>
            <person name="Knight J."/>
            <person name="Niazi F."/>
            <person name="Egholm M."/>
            <person name="Wing R.A."/>
        </authorList>
    </citation>
    <scope>NUCLEOTIDE SEQUENCE [LARGE SCALE GENOMIC DNA]</scope>
    <source>
        <strain evidence="1">cv. IRGC 105608</strain>
    </source>
</reference>
<dbReference type="Proteomes" id="UP000026960">
    <property type="component" value="Chromosome 2"/>
</dbReference>
<dbReference type="Gramene" id="OBART02G19530.1">
    <property type="protein sequence ID" value="OBART02G19530.1"/>
    <property type="gene ID" value="OBART02G19530"/>
</dbReference>
<dbReference type="AlphaFoldDB" id="A0A0D3F636"/>
<name>A0A0D3F636_9ORYZ</name>
<protein>
    <submittedName>
        <fullName evidence="1">Uncharacterized protein</fullName>
    </submittedName>
</protein>
<sequence>MGRGCWAWPIPQPLLSLLLLRHPAPRRRPPSTATYLTPPPRFEPNRIESKMNGIKEMMLEGL</sequence>
<dbReference type="EnsemblPlants" id="OBART02G19530.1">
    <property type="protein sequence ID" value="OBART02G19530.1"/>
    <property type="gene ID" value="OBART02G19530"/>
</dbReference>
<evidence type="ECO:0000313" key="2">
    <source>
        <dbReference type="Proteomes" id="UP000026960"/>
    </source>
</evidence>
<dbReference type="PaxDb" id="65489-OBART02G19530.1"/>
<accession>A0A0D3F636</accession>
<reference evidence="1" key="2">
    <citation type="submission" date="2015-03" db="UniProtKB">
        <authorList>
            <consortium name="EnsemblPlants"/>
        </authorList>
    </citation>
    <scope>IDENTIFICATION</scope>
</reference>
<keyword evidence="2" id="KW-1185">Reference proteome</keyword>
<proteinExistence type="predicted"/>